<reference evidence="1 2" key="1">
    <citation type="journal article" date="2021" name="BMC Genomics">
        <title>Datura genome reveals duplications of psychoactive alkaloid biosynthetic genes and high mutation rate following tissue culture.</title>
        <authorList>
            <person name="Rajewski A."/>
            <person name="Carter-House D."/>
            <person name="Stajich J."/>
            <person name="Litt A."/>
        </authorList>
    </citation>
    <scope>NUCLEOTIDE SEQUENCE [LARGE SCALE GENOMIC DNA]</scope>
    <source>
        <strain evidence="1">AR-01</strain>
    </source>
</reference>
<evidence type="ECO:0000313" key="2">
    <source>
        <dbReference type="Proteomes" id="UP000823775"/>
    </source>
</evidence>
<comment type="caution">
    <text evidence="1">The sequence shown here is derived from an EMBL/GenBank/DDBJ whole genome shotgun (WGS) entry which is preliminary data.</text>
</comment>
<name>A0ABS8VRZ1_DATST</name>
<keyword evidence="2" id="KW-1185">Reference proteome</keyword>
<dbReference type="EMBL" id="JACEIK010005629">
    <property type="protein sequence ID" value="MCE0481927.1"/>
    <property type="molecule type" value="Genomic_DNA"/>
</dbReference>
<dbReference type="Proteomes" id="UP000823775">
    <property type="component" value="Unassembled WGS sequence"/>
</dbReference>
<gene>
    <name evidence="1" type="ORF">HAX54_040136</name>
</gene>
<proteinExistence type="predicted"/>
<organism evidence="1 2">
    <name type="scientific">Datura stramonium</name>
    <name type="common">Jimsonweed</name>
    <name type="synonym">Common thornapple</name>
    <dbReference type="NCBI Taxonomy" id="4076"/>
    <lineage>
        <taxon>Eukaryota</taxon>
        <taxon>Viridiplantae</taxon>
        <taxon>Streptophyta</taxon>
        <taxon>Embryophyta</taxon>
        <taxon>Tracheophyta</taxon>
        <taxon>Spermatophyta</taxon>
        <taxon>Magnoliopsida</taxon>
        <taxon>eudicotyledons</taxon>
        <taxon>Gunneridae</taxon>
        <taxon>Pentapetalae</taxon>
        <taxon>asterids</taxon>
        <taxon>lamiids</taxon>
        <taxon>Solanales</taxon>
        <taxon>Solanaceae</taxon>
        <taxon>Solanoideae</taxon>
        <taxon>Datureae</taxon>
        <taxon>Datura</taxon>
    </lineage>
</organism>
<protein>
    <submittedName>
        <fullName evidence="1">Uncharacterized protein</fullName>
    </submittedName>
</protein>
<evidence type="ECO:0000313" key="1">
    <source>
        <dbReference type="EMBL" id="MCE0481927.1"/>
    </source>
</evidence>
<accession>A0ABS8VRZ1</accession>
<sequence length="83" mass="9987">MNEIAGIPYPEMRCSCPREQYKYVVIYIRLRDKDSYRPGVVDEVLKVRLPMKSSYFLEQYHNNKRISVAARPRQRSNYRRSEA</sequence>